<dbReference type="InterPro" id="IPR011032">
    <property type="entry name" value="GroES-like_sf"/>
</dbReference>
<dbReference type="InterPro" id="IPR020843">
    <property type="entry name" value="ER"/>
</dbReference>
<dbReference type="Gene3D" id="3.90.180.10">
    <property type="entry name" value="Medium-chain alcohol dehydrogenases, catalytic domain"/>
    <property type="match status" value="1"/>
</dbReference>
<dbReference type="SUPFAM" id="SSF50129">
    <property type="entry name" value="GroES-like"/>
    <property type="match status" value="1"/>
</dbReference>
<proteinExistence type="predicted"/>
<dbReference type="Pfam" id="PF13602">
    <property type="entry name" value="ADH_zinc_N_2"/>
    <property type="match status" value="1"/>
</dbReference>
<dbReference type="InterPro" id="IPR013154">
    <property type="entry name" value="ADH-like_N"/>
</dbReference>
<dbReference type="PANTHER" id="PTHR11695:SF294">
    <property type="entry name" value="RETICULON-4-INTERACTING PROTEIN 1, MITOCHONDRIAL"/>
    <property type="match status" value="1"/>
</dbReference>
<dbReference type="SMART" id="SM00829">
    <property type="entry name" value="PKS_ER"/>
    <property type="match status" value="1"/>
</dbReference>
<reference evidence="3 4" key="1">
    <citation type="submission" date="2022-03" db="EMBL/GenBank/DDBJ databases">
        <title>Mucilaginibacter sp. isolated from the gut of Protaetia brevitarsis seulensis larvae.</title>
        <authorList>
            <person name="Won M."/>
            <person name="Kim S.-J."/>
            <person name="Kwon S.-W."/>
        </authorList>
    </citation>
    <scope>NUCLEOTIDE SEQUENCE [LARGE SCALE GENOMIC DNA]</scope>
    <source>
        <strain evidence="3 4">CFWR-12</strain>
    </source>
</reference>
<dbReference type="InterPro" id="IPR050700">
    <property type="entry name" value="YIM1/Zinc_Alcohol_DH_Fams"/>
</dbReference>
<evidence type="ECO:0000259" key="2">
    <source>
        <dbReference type="SMART" id="SM00829"/>
    </source>
</evidence>
<accession>A0ABY4C393</accession>
<evidence type="ECO:0000256" key="1">
    <source>
        <dbReference type="SAM" id="MobiDB-lite"/>
    </source>
</evidence>
<name>A0ABY4C393_9MICO</name>
<evidence type="ECO:0000313" key="3">
    <source>
        <dbReference type="EMBL" id="UOE45784.1"/>
    </source>
</evidence>
<dbReference type="CDD" id="cd05289">
    <property type="entry name" value="MDR_like_2"/>
    <property type="match status" value="1"/>
</dbReference>
<dbReference type="PANTHER" id="PTHR11695">
    <property type="entry name" value="ALCOHOL DEHYDROGENASE RELATED"/>
    <property type="match status" value="1"/>
</dbReference>
<sequence>MNHAVRYSSLGGPEVLEVVEVPAAEAGPGEVVVEVFAAGINPAESAARRGEAPDGRHPVLPAASGREFAGLVVATGEGVTRFANGDEVIGLVDSGAHATHVVAPEAALVHRPAGVGWEIAAALPVAGATAWQAVESLGLSERDTVVVTAAAGGVGCLAAQLARLHGATVIGTTADARFDFLRQFGVIPVGYGPGLAERVRAAAPGPVTAFLDFLGGEAEAAAELGVAPSRVLTTLDHAAVEGGRASIVEPGDRVALERIAQAIADRKVRLPIADIVPLEHVADAYRTLDRRDAPGKIVLGMRVVDYPAQRTHEPALKEQDVTLGVATPHEHVEVTEQIPPAIADGSVRRRHREERAARDEE</sequence>
<evidence type="ECO:0000313" key="4">
    <source>
        <dbReference type="Proteomes" id="UP000832097"/>
    </source>
</evidence>
<feature type="domain" description="Enoyl reductase (ER)" evidence="2">
    <location>
        <begin position="11"/>
        <end position="299"/>
    </location>
</feature>
<dbReference type="SUPFAM" id="SSF51735">
    <property type="entry name" value="NAD(P)-binding Rossmann-fold domains"/>
    <property type="match status" value="1"/>
</dbReference>
<dbReference type="EMBL" id="CP094528">
    <property type="protein sequence ID" value="UOE45784.1"/>
    <property type="molecule type" value="Genomic_DNA"/>
</dbReference>
<dbReference type="Gene3D" id="3.40.50.720">
    <property type="entry name" value="NAD(P)-binding Rossmann-like Domain"/>
    <property type="match status" value="1"/>
</dbReference>
<dbReference type="InterPro" id="IPR036291">
    <property type="entry name" value="NAD(P)-bd_dom_sf"/>
</dbReference>
<feature type="region of interest" description="Disordered" evidence="1">
    <location>
        <begin position="339"/>
        <end position="361"/>
    </location>
</feature>
<dbReference type="RefSeq" id="WP_243558409.1">
    <property type="nucleotide sequence ID" value="NZ_CP094528.1"/>
</dbReference>
<dbReference type="Proteomes" id="UP000832097">
    <property type="component" value="Chromosome"/>
</dbReference>
<organism evidence="3 4">
    <name type="scientific">Agromyces larvae</name>
    <dbReference type="NCBI Taxonomy" id="2929802"/>
    <lineage>
        <taxon>Bacteria</taxon>
        <taxon>Bacillati</taxon>
        <taxon>Actinomycetota</taxon>
        <taxon>Actinomycetes</taxon>
        <taxon>Micrococcales</taxon>
        <taxon>Microbacteriaceae</taxon>
        <taxon>Agromyces</taxon>
    </lineage>
</organism>
<protein>
    <submittedName>
        <fullName evidence="3">NADP-dependent oxidoreductase</fullName>
    </submittedName>
</protein>
<gene>
    <name evidence="3" type="ORF">MTO99_08585</name>
</gene>
<dbReference type="Pfam" id="PF08240">
    <property type="entry name" value="ADH_N"/>
    <property type="match status" value="1"/>
</dbReference>
<keyword evidence="4" id="KW-1185">Reference proteome</keyword>